<dbReference type="RefSeq" id="XP_047765923.1">
    <property type="nucleotide sequence ID" value="XM_047908441.1"/>
</dbReference>
<dbReference type="GeneID" id="71989171"/>
<dbReference type="Pfam" id="PF02423">
    <property type="entry name" value="OCD_Mu_crystall"/>
    <property type="match status" value="1"/>
</dbReference>
<dbReference type="OMA" id="LWHTRLI"/>
<accession>A0A9Q8PFP3</accession>
<proteinExistence type="inferred from homology"/>
<reference evidence="2" key="1">
    <citation type="submission" date="2021-12" db="EMBL/GenBank/DDBJ databases">
        <authorList>
            <person name="Zaccaron A."/>
            <person name="Stergiopoulos I."/>
        </authorList>
    </citation>
    <scope>NUCLEOTIDE SEQUENCE</scope>
    <source>
        <strain evidence="2">Race5_Kim</strain>
    </source>
</reference>
<dbReference type="PANTHER" id="PTHR13812">
    <property type="entry name" value="KETIMINE REDUCTASE MU-CRYSTALLIN"/>
    <property type="match status" value="1"/>
</dbReference>
<keyword evidence="3" id="KW-1185">Reference proteome</keyword>
<dbReference type="EMBL" id="CP090171">
    <property type="protein sequence ID" value="UJO21557.1"/>
    <property type="molecule type" value="Genomic_DNA"/>
</dbReference>
<evidence type="ECO:0000313" key="2">
    <source>
        <dbReference type="EMBL" id="UJO21557.1"/>
    </source>
</evidence>
<gene>
    <name evidence="2" type="ORF">CLAFUR5_09293</name>
</gene>
<dbReference type="Proteomes" id="UP000756132">
    <property type="component" value="Chromosome 9"/>
</dbReference>
<evidence type="ECO:0008006" key="4">
    <source>
        <dbReference type="Google" id="ProtNLM"/>
    </source>
</evidence>
<evidence type="ECO:0000313" key="3">
    <source>
        <dbReference type="Proteomes" id="UP000756132"/>
    </source>
</evidence>
<comment type="similarity">
    <text evidence="1">Belongs to the ornithine cyclodeaminase/mu-crystallin family.</text>
</comment>
<protein>
    <recommendedName>
        <fullName evidence="4">Quinate/shikimate 5-dehydrogenase/glutamyl-tRNA reductase domain-containing protein</fullName>
    </recommendedName>
</protein>
<evidence type="ECO:0000256" key="1">
    <source>
        <dbReference type="ARBA" id="ARBA00008903"/>
    </source>
</evidence>
<dbReference type="InterPro" id="IPR036291">
    <property type="entry name" value="NAD(P)-bd_dom_sf"/>
</dbReference>
<organism evidence="2 3">
    <name type="scientific">Passalora fulva</name>
    <name type="common">Tomato leaf mold</name>
    <name type="synonym">Cladosporium fulvum</name>
    <dbReference type="NCBI Taxonomy" id="5499"/>
    <lineage>
        <taxon>Eukaryota</taxon>
        <taxon>Fungi</taxon>
        <taxon>Dikarya</taxon>
        <taxon>Ascomycota</taxon>
        <taxon>Pezizomycotina</taxon>
        <taxon>Dothideomycetes</taxon>
        <taxon>Dothideomycetidae</taxon>
        <taxon>Mycosphaerellales</taxon>
        <taxon>Mycosphaerellaceae</taxon>
        <taxon>Fulvia</taxon>
    </lineage>
</organism>
<dbReference type="Gene3D" id="3.30.1780.10">
    <property type="entry name" value="ornithine cyclodeaminase, domain 1"/>
    <property type="match status" value="1"/>
</dbReference>
<dbReference type="GO" id="GO:0005737">
    <property type="term" value="C:cytoplasm"/>
    <property type="evidence" value="ECO:0007669"/>
    <property type="project" value="TreeGrafter"/>
</dbReference>
<dbReference type="OrthoDB" id="41492at2759"/>
<name>A0A9Q8PFP3_PASFU</name>
<dbReference type="SUPFAM" id="SSF51735">
    <property type="entry name" value="NAD(P)-binding Rossmann-fold domains"/>
    <property type="match status" value="1"/>
</dbReference>
<dbReference type="Gene3D" id="3.40.50.720">
    <property type="entry name" value="NAD(P)-binding Rossmann-like Domain"/>
    <property type="match status" value="1"/>
</dbReference>
<dbReference type="InterPro" id="IPR003462">
    <property type="entry name" value="ODC_Mu_crystall"/>
</dbReference>
<dbReference type="KEGG" id="ffu:CLAFUR5_09293"/>
<dbReference type="AlphaFoldDB" id="A0A9Q8PFP3"/>
<dbReference type="InterPro" id="IPR023401">
    <property type="entry name" value="ODC_N"/>
</dbReference>
<sequence length="358" mass="39767">MIDCLVLRDSAVQDILAGLSRDEIITFQDAIGDSLKDYSVSNEREYQPDSGVVVRPNGQKVLWRPFTSSTSVGTKIIVNPAPRKEGEQLPLHGILTICDEQGLPTGIINAEEVTAFRTSMSALLPFRWRRRVGYIVVFGAGKQALWHSRLALAMRGSEVKSIIIVNRTKSRAQTLVDQLVEENQRSWKTQTEIDCLDPEAADYQSLLRERLMQADVVFCTVPSVKPVFAGEDIGNNKRPDQPLITAIGSWQSDMIELDPALLRRVVDSGGKVVVDDVKTCIHHSGEIVRAKLEKEQLVEIGELLDTKGKSSSSARDHWFEDGLFVYKSIGVSLTDLISGNEILRIARKKNVGISIPDF</sequence>
<reference evidence="2" key="2">
    <citation type="journal article" date="2022" name="Microb. Genom.">
        <title>A chromosome-scale genome assembly of the tomato pathogen Cladosporium fulvum reveals a compartmentalized genome architecture and the presence of a dispensable chromosome.</title>
        <authorList>
            <person name="Zaccaron A.Z."/>
            <person name="Chen L.H."/>
            <person name="Samaras A."/>
            <person name="Stergiopoulos I."/>
        </authorList>
    </citation>
    <scope>NUCLEOTIDE SEQUENCE</scope>
    <source>
        <strain evidence="2">Race5_Kim</strain>
    </source>
</reference>
<dbReference type="PANTHER" id="PTHR13812:SF19">
    <property type="entry name" value="KETIMINE REDUCTASE MU-CRYSTALLIN"/>
    <property type="match status" value="1"/>
</dbReference>